<evidence type="ECO:0000259" key="1">
    <source>
        <dbReference type="Pfam" id="PF06985"/>
    </source>
</evidence>
<dbReference type="InterPro" id="IPR052895">
    <property type="entry name" value="HetReg/Transcr_Mod"/>
</dbReference>
<dbReference type="Pfam" id="PF06985">
    <property type="entry name" value="HET"/>
    <property type="match status" value="1"/>
</dbReference>
<dbReference type="RefSeq" id="XP_033377466.1">
    <property type="nucleotide sequence ID" value="XM_033534790.1"/>
</dbReference>
<evidence type="ECO:0000313" key="4">
    <source>
        <dbReference type="Proteomes" id="UP000799778"/>
    </source>
</evidence>
<dbReference type="InterPro" id="IPR010730">
    <property type="entry name" value="HET"/>
</dbReference>
<feature type="domain" description="Heterokaryon incompatibility" evidence="1">
    <location>
        <begin position="554"/>
        <end position="714"/>
    </location>
</feature>
<gene>
    <name evidence="3" type="ORF">BU24DRAFT_91134</name>
</gene>
<organism evidence="3 4">
    <name type="scientific">Aaosphaeria arxii CBS 175.79</name>
    <dbReference type="NCBI Taxonomy" id="1450172"/>
    <lineage>
        <taxon>Eukaryota</taxon>
        <taxon>Fungi</taxon>
        <taxon>Dikarya</taxon>
        <taxon>Ascomycota</taxon>
        <taxon>Pezizomycotina</taxon>
        <taxon>Dothideomycetes</taxon>
        <taxon>Pleosporomycetidae</taxon>
        <taxon>Pleosporales</taxon>
        <taxon>Pleosporales incertae sedis</taxon>
        <taxon>Aaosphaeria</taxon>
    </lineage>
</organism>
<feature type="domain" description="DUF6606" evidence="2">
    <location>
        <begin position="25"/>
        <end position="306"/>
    </location>
</feature>
<dbReference type="Pfam" id="PF20255">
    <property type="entry name" value="DUF6606"/>
    <property type="match status" value="1"/>
</dbReference>
<protein>
    <submittedName>
        <fullName evidence="3">Uncharacterized protein</fullName>
    </submittedName>
</protein>
<dbReference type="InterPro" id="IPR046541">
    <property type="entry name" value="DUF6606"/>
</dbReference>
<accession>A0A6A5X8J5</accession>
<dbReference type="OrthoDB" id="3182339at2759"/>
<dbReference type="Proteomes" id="UP000799778">
    <property type="component" value="Unassembled WGS sequence"/>
</dbReference>
<reference evidence="3" key="1">
    <citation type="journal article" date="2020" name="Stud. Mycol.">
        <title>101 Dothideomycetes genomes: a test case for predicting lifestyles and emergence of pathogens.</title>
        <authorList>
            <person name="Haridas S."/>
            <person name="Albert R."/>
            <person name="Binder M."/>
            <person name="Bloem J."/>
            <person name="Labutti K."/>
            <person name="Salamov A."/>
            <person name="Andreopoulos B."/>
            <person name="Baker S."/>
            <person name="Barry K."/>
            <person name="Bills G."/>
            <person name="Bluhm B."/>
            <person name="Cannon C."/>
            <person name="Castanera R."/>
            <person name="Culley D."/>
            <person name="Daum C."/>
            <person name="Ezra D."/>
            <person name="Gonzalez J."/>
            <person name="Henrissat B."/>
            <person name="Kuo A."/>
            <person name="Liang C."/>
            <person name="Lipzen A."/>
            <person name="Lutzoni F."/>
            <person name="Magnuson J."/>
            <person name="Mondo S."/>
            <person name="Nolan M."/>
            <person name="Ohm R."/>
            <person name="Pangilinan J."/>
            <person name="Park H.-J."/>
            <person name="Ramirez L."/>
            <person name="Alfaro M."/>
            <person name="Sun H."/>
            <person name="Tritt A."/>
            <person name="Yoshinaga Y."/>
            <person name="Zwiers L.-H."/>
            <person name="Turgeon B."/>
            <person name="Goodwin S."/>
            <person name="Spatafora J."/>
            <person name="Crous P."/>
            <person name="Grigoriev I."/>
        </authorList>
    </citation>
    <scope>NUCLEOTIDE SEQUENCE</scope>
    <source>
        <strain evidence="3">CBS 175.79</strain>
    </source>
</reference>
<dbReference type="AlphaFoldDB" id="A0A6A5X8J5"/>
<sequence>MSSSSTIKTMPSTSESMQDALLYKIHHIFLPPELPQQNDANDSHEWCLAETVYFCLRHFRYQLQPDARIGVGRCIRMIDRMIRLRDGGGFIDAKLLEEQIKSLEDAETLAVHIRCQNAGLLITSDGPELRFESFELLAPDQDVVNAIGRIKRQFPGTATSIDRSLADDSRFRQVLAKTIMQLDQTADVEMDSIVEADNSFAIPPGPCVGPDTPSPRLVSGMLMAVLRGLGRGKNDVPGISKRSREEVLLQKGTSPWRRSPLWLMIRVSLQLILEPVRLDPHRRADTTRNLKSLYKDFMVYLMSYVLYESLPVGLSHDVLFVMTTKISRRLLKLGSTEEKPGFPRESPAFPLAQEVLRDAKTFLNDAWKDVQEKAAIPLDMSPLATLDFERDTIFQLPSLRKYVEGILKRASDGDEAKTKDRPGHPFRRNEERKYFPRTDFAGDKEFQTFELIEFERSVEEFLGGYGRLGTGQGQLVHINSASPDVNKYDTSLPGLGQETPAENRILPEEPSLWYHRALLPNEIRLLRFSETSLSDSLDCSLEYFLLDKTPKFRVLSYGGDITNGKAWLKLNSHSLPITRGLYSGLRQICTRYGEDEDFYLWTNVICINHSDLNEKSQEVMKMRAIYSSAMEVLVWAVNGDPSETDMDELTDFVFETASSLTENDVEEDGDFSSNWSDSFKRSLKTKQFTRQEFELCIVQLANNPWFSQVWAVQEVALSTQSVVLMAGPCVVELDKFTKLMSAWKASSEWKSPTLDTALDRPLELMRIRQSRKYLPAKIEEELLVEDLKSFVAKLQQSLKDTASFTSSLAQDKIYGLLGLINVSLLPEHLVPDYRLDFADVFRQYARLIYEQSPQVTLLQRFEAPGVVGVPSWVPDFRCLTFPDESDPEPSTSASLKFSDDGLKIVALGALVAKVAAVFPRRRFTVSVYGRGVPFPVSRAILTTRSNRQKEVLDRECGVNWKNKLSSKSPSGVLPRLSSDHQAANSLVDQMTRRSDMSQDYFLTFNGCVGICSGVLEGDSVAVLMGSNRPIILRHQQRAEAGTSSDMECIGSCALSGKFGIPTTYSKSFFSKFQKTKFLII</sequence>
<dbReference type="PANTHER" id="PTHR24148:SF64">
    <property type="entry name" value="HETEROKARYON INCOMPATIBILITY DOMAIN-CONTAINING PROTEIN"/>
    <property type="match status" value="1"/>
</dbReference>
<name>A0A6A5X8J5_9PLEO</name>
<dbReference type="GeneID" id="54292187"/>
<evidence type="ECO:0000259" key="2">
    <source>
        <dbReference type="Pfam" id="PF20255"/>
    </source>
</evidence>
<proteinExistence type="predicted"/>
<keyword evidence="4" id="KW-1185">Reference proteome</keyword>
<dbReference type="PANTHER" id="PTHR24148">
    <property type="entry name" value="ANKYRIN REPEAT DOMAIN-CONTAINING PROTEIN 39 HOMOLOG-RELATED"/>
    <property type="match status" value="1"/>
</dbReference>
<dbReference type="EMBL" id="ML978080">
    <property type="protein sequence ID" value="KAF2009127.1"/>
    <property type="molecule type" value="Genomic_DNA"/>
</dbReference>
<evidence type="ECO:0000313" key="3">
    <source>
        <dbReference type="EMBL" id="KAF2009127.1"/>
    </source>
</evidence>